<reference evidence="1" key="2">
    <citation type="submission" date="2024-03" db="EMBL/GenBank/DDBJ databases">
        <authorList>
            <person name="Bromfield E.S.P."/>
            <person name="Cloutier S."/>
        </authorList>
    </citation>
    <scope>NUCLEOTIDE SEQUENCE</scope>
    <source>
        <strain evidence="1">5S5</strain>
    </source>
</reference>
<organism evidence="1 2">
    <name type="scientific">Bradyrhizobium septentrionale</name>
    <dbReference type="NCBI Taxonomy" id="1404411"/>
    <lineage>
        <taxon>Bacteria</taxon>
        <taxon>Pseudomonadati</taxon>
        <taxon>Pseudomonadota</taxon>
        <taxon>Alphaproteobacteria</taxon>
        <taxon>Hyphomicrobiales</taxon>
        <taxon>Nitrobacteraceae</taxon>
        <taxon>Bradyrhizobium</taxon>
    </lineage>
</organism>
<dbReference type="InterPro" id="IPR011051">
    <property type="entry name" value="RmlC_Cupin_sf"/>
</dbReference>
<dbReference type="SUPFAM" id="SSF51182">
    <property type="entry name" value="RmlC-like cupins"/>
    <property type="match status" value="1"/>
</dbReference>
<protein>
    <recommendedName>
        <fullName evidence="3">Mannose-6-phosphate isomerase</fullName>
    </recommendedName>
</protein>
<evidence type="ECO:0000313" key="2">
    <source>
        <dbReference type="Proteomes" id="UP001432046"/>
    </source>
</evidence>
<proteinExistence type="predicted"/>
<sequence length="94" mass="10156">MPIEHASVRAVHKPWGVSHLQPWSDIDGTGDAVGELWFGRADKNAPVPALLLKLLFTSGPLSIQVHPDDTFARAKGMPNGKSEAWYIISVEPGA</sequence>
<dbReference type="EMBL" id="CP147711">
    <property type="protein sequence ID" value="WXC79828.1"/>
    <property type="molecule type" value="Genomic_DNA"/>
</dbReference>
<dbReference type="Proteomes" id="UP001432046">
    <property type="component" value="Chromosome"/>
</dbReference>
<evidence type="ECO:0000313" key="1">
    <source>
        <dbReference type="EMBL" id="WXC79828.1"/>
    </source>
</evidence>
<reference evidence="1" key="1">
    <citation type="journal article" date="2021" name="Int. J. Syst. Evol. Microbiol.">
        <title>Bradyrhizobium septentrionale sp. nov. (sv. septentrionale) and Bradyrhizobium quebecense sp. nov. (sv. septentrionale) associated with legumes native to Canada possess rearranged symbiosis genes and numerous insertion sequences.</title>
        <authorList>
            <person name="Bromfield E.S.P."/>
            <person name="Cloutier S."/>
        </authorList>
    </citation>
    <scope>NUCLEOTIDE SEQUENCE</scope>
    <source>
        <strain evidence="1">5S5</strain>
    </source>
</reference>
<keyword evidence="2" id="KW-1185">Reference proteome</keyword>
<accession>A0ABZ2NY43</accession>
<dbReference type="InterPro" id="IPR014710">
    <property type="entry name" value="RmlC-like_jellyroll"/>
</dbReference>
<evidence type="ECO:0008006" key="3">
    <source>
        <dbReference type="Google" id="ProtNLM"/>
    </source>
</evidence>
<dbReference type="Gene3D" id="2.60.120.10">
    <property type="entry name" value="Jelly Rolls"/>
    <property type="match status" value="1"/>
</dbReference>
<name>A0ABZ2NY43_9BRAD</name>
<dbReference type="RefSeq" id="WP_224496485.1">
    <property type="nucleotide sequence ID" value="NZ_CP088285.1"/>
</dbReference>
<gene>
    <name evidence="1" type="ORF">WDK88_42960</name>
</gene>